<gene>
    <name evidence="2" type="ORF">D1114_20860</name>
</gene>
<feature type="transmembrane region" description="Helical" evidence="1">
    <location>
        <begin position="69"/>
        <end position="91"/>
    </location>
</feature>
<sequence length="110" mass="11919">MKQDLPLSPRGLDMARHHAAHGTTPEIREAAHRLLTDNELAIAMGRPLHRAVPRPTFRTSRPSPLGPNLTGLLLGALALLGFLFVATVLWAHVTDVAETMRAQAAAMRGM</sequence>
<dbReference type="Proteomes" id="UP000266305">
    <property type="component" value="Unassembled WGS sequence"/>
</dbReference>
<reference evidence="2 3" key="1">
    <citation type="submission" date="2018-08" db="EMBL/GenBank/DDBJ databases">
        <title>Draft genome sequence of Rhodobacter sphaeroides FY.</title>
        <authorList>
            <person name="Rayyan A."/>
            <person name="Meyer T.E."/>
            <person name="Kyndt J.A."/>
        </authorList>
    </citation>
    <scope>NUCLEOTIDE SEQUENCE [LARGE SCALE GENOMIC DNA]</scope>
    <source>
        <strain evidence="2 3">FY</strain>
    </source>
</reference>
<keyword evidence="1" id="KW-0812">Transmembrane</keyword>
<proteinExistence type="predicted"/>
<evidence type="ECO:0000313" key="3">
    <source>
        <dbReference type="Proteomes" id="UP000266305"/>
    </source>
</evidence>
<dbReference type="EMBL" id="QWGP01000038">
    <property type="protein sequence ID" value="RHZ91168.1"/>
    <property type="molecule type" value="Genomic_DNA"/>
</dbReference>
<dbReference type="RefSeq" id="WP_119001358.1">
    <property type="nucleotide sequence ID" value="NZ_QWGP01000038.1"/>
</dbReference>
<comment type="caution">
    <text evidence="2">The sequence shown here is derived from an EMBL/GenBank/DDBJ whole genome shotgun (WGS) entry which is preliminary data.</text>
</comment>
<evidence type="ECO:0000313" key="2">
    <source>
        <dbReference type="EMBL" id="RHZ91168.1"/>
    </source>
</evidence>
<keyword evidence="1" id="KW-1133">Transmembrane helix</keyword>
<evidence type="ECO:0000256" key="1">
    <source>
        <dbReference type="SAM" id="Phobius"/>
    </source>
</evidence>
<evidence type="ECO:0008006" key="4">
    <source>
        <dbReference type="Google" id="ProtNLM"/>
    </source>
</evidence>
<name>A0AAX1UFH1_CERSP</name>
<organism evidence="2 3">
    <name type="scientific">Cereibacter sphaeroides</name>
    <name type="common">Rhodobacter sphaeroides</name>
    <dbReference type="NCBI Taxonomy" id="1063"/>
    <lineage>
        <taxon>Bacteria</taxon>
        <taxon>Pseudomonadati</taxon>
        <taxon>Pseudomonadota</taxon>
        <taxon>Alphaproteobacteria</taxon>
        <taxon>Rhodobacterales</taxon>
        <taxon>Paracoccaceae</taxon>
        <taxon>Cereibacter</taxon>
    </lineage>
</organism>
<protein>
    <recommendedName>
        <fullName evidence="4">DUF1707 domain-containing protein</fullName>
    </recommendedName>
</protein>
<dbReference type="AlphaFoldDB" id="A0AAX1UFH1"/>
<keyword evidence="1" id="KW-0472">Membrane</keyword>
<accession>A0AAX1UFH1</accession>